<keyword evidence="2" id="KW-1133">Transmembrane helix</keyword>
<dbReference type="EMBL" id="CH480816">
    <property type="protein sequence ID" value="EDW48654.1"/>
    <property type="molecule type" value="Genomic_DNA"/>
</dbReference>
<keyword evidence="2" id="KW-0472">Membrane</keyword>
<keyword evidence="2" id="KW-0812">Transmembrane</keyword>
<dbReference type="Proteomes" id="UP000001292">
    <property type="component" value="Unassembled WGS sequence"/>
</dbReference>
<name>B4HPT6_DROSE</name>
<gene>
    <name evidence="3" type="primary">Dsec\GM19806</name>
    <name evidence="3" type="ORF">Dsec_GM19806</name>
</gene>
<dbReference type="HOGENOM" id="CLU_1116745_0_0_1"/>
<keyword evidence="4" id="KW-1185">Reference proteome</keyword>
<evidence type="ECO:0000256" key="1">
    <source>
        <dbReference type="SAM" id="MobiDB-lite"/>
    </source>
</evidence>
<evidence type="ECO:0000256" key="2">
    <source>
        <dbReference type="SAM" id="Phobius"/>
    </source>
</evidence>
<proteinExistence type="predicted"/>
<accession>B4HPT6</accession>
<feature type="transmembrane region" description="Helical" evidence="2">
    <location>
        <begin position="76"/>
        <end position="94"/>
    </location>
</feature>
<organism evidence="4">
    <name type="scientific">Drosophila sechellia</name>
    <name type="common">Fruit fly</name>
    <dbReference type="NCBI Taxonomy" id="7238"/>
    <lineage>
        <taxon>Eukaryota</taxon>
        <taxon>Metazoa</taxon>
        <taxon>Ecdysozoa</taxon>
        <taxon>Arthropoda</taxon>
        <taxon>Hexapoda</taxon>
        <taxon>Insecta</taxon>
        <taxon>Pterygota</taxon>
        <taxon>Neoptera</taxon>
        <taxon>Endopterygota</taxon>
        <taxon>Diptera</taxon>
        <taxon>Brachycera</taxon>
        <taxon>Muscomorpha</taxon>
        <taxon>Ephydroidea</taxon>
        <taxon>Drosophilidae</taxon>
        <taxon>Drosophila</taxon>
        <taxon>Sophophora</taxon>
    </lineage>
</organism>
<reference evidence="3 4" key="1">
    <citation type="journal article" date="2007" name="Nature">
        <title>Evolution of genes and genomes on the Drosophila phylogeny.</title>
        <authorList>
            <consortium name="Drosophila 12 Genomes Consortium"/>
            <person name="Clark A.G."/>
            <person name="Eisen M.B."/>
            <person name="Smith D.R."/>
            <person name="Bergman C.M."/>
            <person name="Oliver B."/>
            <person name="Markow T.A."/>
            <person name="Kaufman T.C."/>
            <person name="Kellis M."/>
            <person name="Gelbart W."/>
            <person name="Iyer V.N."/>
            <person name="Pollard D.A."/>
            <person name="Sackton T.B."/>
            <person name="Larracuente A.M."/>
            <person name="Singh N.D."/>
            <person name="Abad J.P."/>
            <person name="Abt D.N."/>
            <person name="Adryan B."/>
            <person name="Aguade M."/>
            <person name="Akashi H."/>
            <person name="Anderson W.W."/>
            <person name="Aquadro C.F."/>
            <person name="Ardell D.H."/>
            <person name="Arguello R."/>
            <person name="Artieri C.G."/>
            <person name="Barbash D.A."/>
            <person name="Barker D."/>
            <person name="Barsanti P."/>
            <person name="Batterham P."/>
            <person name="Batzoglou S."/>
            <person name="Begun D."/>
            <person name="Bhutkar A."/>
            <person name="Blanco E."/>
            <person name="Bosak S.A."/>
            <person name="Bradley R.K."/>
            <person name="Brand A.D."/>
            <person name="Brent M.R."/>
            <person name="Brooks A.N."/>
            <person name="Brown R.H."/>
            <person name="Butlin R.K."/>
            <person name="Caggese C."/>
            <person name="Calvi B.R."/>
            <person name="Bernardo de Carvalho A."/>
            <person name="Caspi A."/>
            <person name="Castrezana S."/>
            <person name="Celniker S.E."/>
            <person name="Chang J.L."/>
            <person name="Chapple C."/>
            <person name="Chatterji S."/>
            <person name="Chinwalla A."/>
            <person name="Civetta A."/>
            <person name="Clifton S.W."/>
            <person name="Comeron J.M."/>
            <person name="Costello J.C."/>
            <person name="Coyne J.A."/>
            <person name="Daub J."/>
            <person name="David R.G."/>
            <person name="Delcher A.L."/>
            <person name="Delehaunty K."/>
            <person name="Do C.B."/>
            <person name="Ebling H."/>
            <person name="Edwards K."/>
            <person name="Eickbush T."/>
            <person name="Evans J.D."/>
            <person name="Filipski A."/>
            <person name="Findeiss S."/>
            <person name="Freyhult E."/>
            <person name="Fulton L."/>
            <person name="Fulton R."/>
            <person name="Garcia A.C."/>
            <person name="Gardiner A."/>
            <person name="Garfield D.A."/>
            <person name="Garvin B.E."/>
            <person name="Gibson G."/>
            <person name="Gilbert D."/>
            <person name="Gnerre S."/>
            <person name="Godfrey J."/>
            <person name="Good R."/>
            <person name="Gotea V."/>
            <person name="Gravely B."/>
            <person name="Greenberg A.J."/>
            <person name="Griffiths-Jones S."/>
            <person name="Gross S."/>
            <person name="Guigo R."/>
            <person name="Gustafson E.A."/>
            <person name="Haerty W."/>
            <person name="Hahn M.W."/>
            <person name="Halligan D.L."/>
            <person name="Halpern A.L."/>
            <person name="Halter G.M."/>
            <person name="Han M.V."/>
            <person name="Heger A."/>
            <person name="Hillier L."/>
            <person name="Hinrichs A.S."/>
            <person name="Holmes I."/>
            <person name="Hoskins R.A."/>
            <person name="Hubisz M.J."/>
            <person name="Hultmark D."/>
            <person name="Huntley M.A."/>
            <person name="Jaffe D.B."/>
            <person name="Jagadeeshan S."/>
            <person name="Jeck W.R."/>
            <person name="Johnson J."/>
            <person name="Jones C.D."/>
            <person name="Jordan W.C."/>
            <person name="Karpen G.H."/>
            <person name="Kataoka E."/>
            <person name="Keightley P.D."/>
            <person name="Kheradpour P."/>
            <person name="Kirkness E.F."/>
            <person name="Koerich L.B."/>
            <person name="Kristiansen K."/>
            <person name="Kudrna D."/>
            <person name="Kulathinal R.J."/>
            <person name="Kumar S."/>
            <person name="Kwok R."/>
            <person name="Lander E."/>
            <person name="Langley C.H."/>
            <person name="Lapoint R."/>
            <person name="Lazzaro B.P."/>
            <person name="Lee S.J."/>
            <person name="Levesque L."/>
            <person name="Li R."/>
            <person name="Lin C.F."/>
            <person name="Lin M.F."/>
            <person name="Lindblad-Toh K."/>
            <person name="Llopart A."/>
            <person name="Long M."/>
            <person name="Low L."/>
            <person name="Lozovsky E."/>
            <person name="Lu J."/>
            <person name="Luo M."/>
            <person name="Machado C.A."/>
            <person name="Makalowski W."/>
            <person name="Marzo M."/>
            <person name="Matsuda M."/>
            <person name="Matzkin L."/>
            <person name="McAllister B."/>
            <person name="McBride C.S."/>
            <person name="McKernan B."/>
            <person name="McKernan K."/>
            <person name="Mendez-Lago M."/>
            <person name="Minx P."/>
            <person name="Mollenhauer M.U."/>
            <person name="Montooth K."/>
            <person name="Mount S.M."/>
            <person name="Mu X."/>
            <person name="Myers E."/>
            <person name="Negre B."/>
            <person name="Newfeld S."/>
            <person name="Nielsen R."/>
            <person name="Noor M.A."/>
            <person name="O'Grady P."/>
            <person name="Pachter L."/>
            <person name="Papaceit M."/>
            <person name="Parisi M.J."/>
            <person name="Parisi M."/>
            <person name="Parts L."/>
            <person name="Pedersen J.S."/>
            <person name="Pesole G."/>
            <person name="Phillippy A.M."/>
            <person name="Ponting C.P."/>
            <person name="Pop M."/>
            <person name="Porcelli D."/>
            <person name="Powell J.R."/>
            <person name="Prohaska S."/>
            <person name="Pruitt K."/>
            <person name="Puig M."/>
            <person name="Quesneville H."/>
            <person name="Ram K.R."/>
            <person name="Rand D."/>
            <person name="Rasmussen M.D."/>
            <person name="Reed L.K."/>
            <person name="Reenan R."/>
            <person name="Reily A."/>
            <person name="Remington K.A."/>
            <person name="Rieger T.T."/>
            <person name="Ritchie M.G."/>
            <person name="Robin C."/>
            <person name="Rogers Y.H."/>
            <person name="Rohde C."/>
            <person name="Rozas J."/>
            <person name="Rubenfield M.J."/>
            <person name="Ruiz A."/>
            <person name="Russo S."/>
            <person name="Salzberg S.L."/>
            <person name="Sanchez-Gracia A."/>
            <person name="Saranga D.J."/>
            <person name="Sato H."/>
            <person name="Schaeffer S.W."/>
            <person name="Schatz M.C."/>
            <person name="Schlenke T."/>
            <person name="Schwartz R."/>
            <person name="Segarra C."/>
            <person name="Singh R.S."/>
            <person name="Sirot L."/>
            <person name="Sirota M."/>
            <person name="Sisneros N.B."/>
            <person name="Smith C.D."/>
            <person name="Smith T.F."/>
            <person name="Spieth J."/>
            <person name="Stage D.E."/>
            <person name="Stark A."/>
            <person name="Stephan W."/>
            <person name="Strausberg R.L."/>
            <person name="Strempel S."/>
            <person name="Sturgill D."/>
            <person name="Sutton G."/>
            <person name="Sutton G.G."/>
            <person name="Tao W."/>
            <person name="Teichmann S."/>
            <person name="Tobari Y.N."/>
            <person name="Tomimura Y."/>
            <person name="Tsolas J.M."/>
            <person name="Valente V.L."/>
            <person name="Venter E."/>
            <person name="Venter J.C."/>
            <person name="Vicario S."/>
            <person name="Vieira F.G."/>
            <person name="Vilella A.J."/>
            <person name="Villasante A."/>
            <person name="Walenz B."/>
            <person name="Wang J."/>
            <person name="Wasserman M."/>
            <person name="Watts T."/>
            <person name="Wilson D."/>
            <person name="Wilson R.K."/>
            <person name="Wing R.A."/>
            <person name="Wolfner M.F."/>
            <person name="Wong A."/>
            <person name="Wong G.K."/>
            <person name="Wu C.I."/>
            <person name="Wu G."/>
            <person name="Yamamoto D."/>
            <person name="Yang H.P."/>
            <person name="Yang S.P."/>
            <person name="Yorke J.A."/>
            <person name="Yoshida K."/>
            <person name="Zdobnov E."/>
            <person name="Zhang P."/>
            <person name="Zhang Y."/>
            <person name="Zimin A.V."/>
            <person name="Baldwin J."/>
            <person name="Abdouelleil A."/>
            <person name="Abdulkadir J."/>
            <person name="Abebe A."/>
            <person name="Abera B."/>
            <person name="Abreu J."/>
            <person name="Acer S.C."/>
            <person name="Aftuck L."/>
            <person name="Alexander A."/>
            <person name="An P."/>
            <person name="Anderson E."/>
            <person name="Anderson S."/>
            <person name="Arachi H."/>
            <person name="Azer M."/>
            <person name="Bachantsang P."/>
            <person name="Barry A."/>
            <person name="Bayul T."/>
            <person name="Berlin A."/>
            <person name="Bessette D."/>
            <person name="Bloom T."/>
            <person name="Blye J."/>
            <person name="Boguslavskiy L."/>
            <person name="Bonnet C."/>
            <person name="Boukhgalter B."/>
            <person name="Bourzgui I."/>
            <person name="Brown A."/>
            <person name="Cahill P."/>
            <person name="Channer S."/>
            <person name="Cheshatsang Y."/>
            <person name="Chuda L."/>
            <person name="Citroen M."/>
            <person name="Collymore A."/>
            <person name="Cooke P."/>
            <person name="Costello M."/>
            <person name="D'Aco K."/>
            <person name="Daza R."/>
            <person name="De Haan G."/>
            <person name="DeGray S."/>
            <person name="DeMaso C."/>
            <person name="Dhargay N."/>
            <person name="Dooley K."/>
            <person name="Dooley E."/>
            <person name="Doricent M."/>
            <person name="Dorje P."/>
            <person name="Dorjee K."/>
            <person name="Dupes A."/>
            <person name="Elong R."/>
            <person name="Falk J."/>
            <person name="Farina A."/>
            <person name="Faro S."/>
            <person name="Ferguson D."/>
            <person name="Fisher S."/>
            <person name="Foley C.D."/>
            <person name="Franke A."/>
            <person name="Friedrich D."/>
            <person name="Gadbois L."/>
            <person name="Gearin G."/>
            <person name="Gearin C.R."/>
            <person name="Giannoukos G."/>
            <person name="Goode T."/>
            <person name="Graham J."/>
            <person name="Grandbois E."/>
            <person name="Grewal S."/>
            <person name="Gyaltsen K."/>
            <person name="Hafez N."/>
            <person name="Hagos B."/>
            <person name="Hall J."/>
            <person name="Henson C."/>
            <person name="Hollinger A."/>
            <person name="Honan T."/>
            <person name="Huard M.D."/>
            <person name="Hughes L."/>
            <person name="Hurhula B."/>
            <person name="Husby M.E."/>
            <person name="Kamat A."/>
            <person name="Kanga B."/>
            <person name="Kashin S."/>
            <person name="Khazanovich D."/>
            <person name="Kisner P."/>
            <person name="Lance K."/>
            <person name="Lara M."/>
            <person name="Lee W."/>
            <person name="Lennon N."/>
            <person name="Letendre F."/>
            <person name="LeVine R."/>
            <person name="Lipovsky A."/>
            <person name="Liu X."/>
            <person name="Liu J."/>
            <person name="Liu S."/>
            <person name="Lokyitsang T."/>
            <person name="Lokyitsang Y."/>
            <person name="Lubonja R."/>
            <person name="Lui A."/>
            <person name="MacDonald P."/>
            <person name="Magnisalis V."/>
            <person name="Maru K."/>
            <person name="Matthews C."/>
            <person name="McCusker W."/>
            <person name="McDonough S."/>
            <person name="Mehta T."/>
            <person name="Meldrim J."/>
            <person name="Meneus L."/>
            <person name="Mihai O."/>
            <person name="Mihalev A."/>
            <person name="Mihova T."/>
            <person name="Mittelman R."/>
            <person name="Mlenga V."/>
            <person name="Montmayeur A."/>
            <person name="Mulrain L."/>
            <person name="Navidi A."/>
            <person name="Naylor J."/>
            <person name="Negash T."/>
            <person name="Nguyen T."/>
            <person name="Nguyen N."/>
            <person name="Nicol R."/>
            <person name="Norbu C."/>
            <person name="Norbu N."/>
            <person name="Novod N."/>
            <person name="O'Neill B."/>
            <person name="Osman S."/>
            <person name="Markiewicz E."/>
            <person name="Oyono O.L."/>
            <person name="Patti C."/>
            <person name="Phunkhang P."/>
            <person name="Pierre F."/>
            <person name="Priest M."/>
            <person name="Raghuraman S."/>
            <person name="Rege F."/>
            <person name="Reyes R."/>
            <person name="Rise C."/>
            <person name="Rogov P."/>
            <person name="Ross K."/>
            <person name="Ryan E."/>
            <person name="Settipalli S."/>
            <person name="Shea T."/>
            <person name="Sherpa N."/>
            <person name="Shi L."/>
            <person name="Shih D."/>
            <person name="Sparrow T."/>
            <person name="Spaulding J."/>
            <person name="Stalker J."/>
            <person name="Stange-Thomann N."/>
            <person name="Stavropoulos S."/>
            <person name="Stone C."/>
            <person name="Strader C."/>
            <person name="Tesfaye S."/>
            <person name="Thomson T."/>
            <person name="Thoulutsang Y."/>
            <person name="Thoulutsang D."/>
            <person name="Topham K."/>
            <person name="Topping I."/>
            <person name="Tsamla T."/>
            <person name="Vassiliev H."/>
            <person name="Vo A."/>
            <person name="Wangchuk T."/>
            <person name="Wangdi T."/>
            <person name="Weiand M."/>
            <person name="Wilkinson J."/>
            <person name="Wilson A."/>
            <person name="Yadav S."/>
            <person name="Young G."/>
            <person name="Yu Q."/>
            <person name="Zembek L."/>
            <person name="Zhong D."/>
            <person name="Zimmer A."/>
            <person name="Zwirko Z."/>
            <person name="Jaffe D.B."/>
            <person name="Alvarez P."/>
            <person name="Brockman W."/>
            <person name="Butler J."/>
            <person name="Chin C."/>
            <person name="Gnerre S."/>
            <person name="Grabherr M."/>
            <person name="Kleber M."/>
            <person name="Mauceli E."/>
            <person name="MacCallum I."/>
        </authorList>
    </citation>
    <scope>NUCLEOTIDE SEQUENCE [LARGE SCALE GENOMIC DNA]</scope>
    <source>
        <strain evidence="4">Rob3c / Tucson 14021-0248.25</strain>
    </source>
</reference>
<feature type="region of interest" description="Disordered" evidence="1">
    <location>
        <begin position="1"/>
        <end position="29"/>
    </location>
</feature>
<sequence>MAATTSDDDEDEDDDVDDDDDDVDGCCNNKDSALAHNQLQFGLQFRGEEVRAPAHDLDSSATTSDSRKTHRKCRRLELLLLLFFIWLLLLQELHKPRLQHAAVHGNCSLDLVVAVPTLHLISGSTGSNKNNGDGADADLRRSGMGPLIQMQILVVVLVRPVSPWSTNPVGEDSNAPVRIEPAAECFALIELLHLGGNPGNSRGRLDERCLPNVKSSNALNLKRKRGQDVDVGHECGMQVAATGEQPTPT</sequence>
<evidence type="ECO:0000313" key="3">
    <source>
        <dbReference type="EMBL" id="EDW48654.1"/>
    </source>
</evidence>
<evidence type="ECO:0000313" key="4">
    <source>
        <dbReference type="Proteomes" id="UP000001292"/>
    </source>
</evidence>
<feature type="compositionally biased region" description="Acidic residues" evidence="1">
    <location>
        <begin position="1"/>
        <end position="24"/>
    </location>
</feature>
<dbReference type="AlphaFoldDB" id="B4HPT6"/>
<protein>
    <submittedName>
        <fullName evidence="3">GM19806</fullName>
    </submittedName>
</protein>